<keyword evidence="2" id="KW-1185">Reference proteome</keyword>
<proteinExistence type="predicted"/>
<sequence length="177" mass="19679">MTSTTPVDPTTSTERDDLLAELNQARFFLRHTAQNLTDEQSAARTTVSELCVAGLIKHVTEVERNWVGIIRGDNSGMKDFDDMTEADFQKRVDEFKLLPGETLAEVVAAYDEVAAETNALVATIDLNSRWPLPKAPWFQETSRSTRRVLIHIIAETAQHAGHADIIREAIDGQKSMG</sequence>
<dbReference type="InterPro" id="IPR007061">
    <property type="entry name" value="MST-like"/>
</dbReference>
<protein>
    <submittedName>
        <fullName evidence="1">DinB family protein</fullName>
    </submittedName>
</protein>
<evidence type="ECO:0000313" key="1">
    <source>
        <dbReference type="EMBL" id="GAA5051226.1"/>
    </source>
</evidence>
<reference evidence="2" key="1">
    <citation type="journal article" date="2019" name="Int. J. Syst. Evol. Microbiol.">
        <title>The Global Catalogue of Microorganisms (GCM) 10K type strain sequencing project: providing services to taxonomists for standard genome sequencing and annotation.</title>
        <authorList>
            <consortium name="The Broad Institute Genomics Platform"/>
            <consortium name="The Broad Institute Genome Sequencing Center for Infectious Disease"/>
            <person name="Wu L."/>
            <person name="Ma J."/>
        </authorList>
    </citation>
    <scope>NUCLEOTIDE SEQUENCE [LARGE SCALE GENOMIC DNA]</scope>
    <source>
        <strain evidence="2">JCM 18298</strain>
    </source>
</reference>
<comment type="caution">
    <text evidence="1">The sequence shown here is derived from an EMBL/GenBank/DDBJ whole genome shotgun (WGS) entry which is preliminary data.</text>
</comment>
<dbReference type="InterPro" id="IPR034660">
    <property type="entry name" value="DinB/YfiT-like"/>
</dbReference>
<evidence type="ECO:0000313" key="2">
    <source>
        <dbReference type="Proteomes" id="UP001500603"/>
    </source>
</evidence>
<name>A0ABP9K804_9NOCA</name>
<dbReference type="RefSeq" id="WP_345495183.1">
    <property type="nucleotide sequence ID" value="NZ_BAABJM010000002.1"/>
</dbReference>
<dbReference type="Pfam" id="PF04978">
    <property type="entry name" value="MST"/>
    <property type="match status" value="1"/>
</dbReference>
<gene>
    <name evidence="1" type="ORF">GCM10023318_22350</name>
</gene>
<dbReference type="EMBL" id="BAABJM010000002">
    <property type="protein sequence ID" value="GAA5051226.1"/>
    <property type="molecule type" value="Genomic_DNA"/>
</dbReference>
<dbReference type="Gene3D" id="1.20.120.450">
    <property type="entry name" value="dinb family like domain"/>
    <property type="match status" value="1"/>
</dbReference>
<organism evidence="1 2">
    <name type="scientific">Nocardia callitridis</name>
    <dbReference type="NCBI Taxonomy" id="648753"/>
    <lineage>
        <taxon>Bacteria</taxon>
        <taxon>Bacillati</taxon>
        <taxon>Actinomycetota</taxon>
        <taxon>Actinomycetes</taxon>
        <taxon>Mycobacteriales</taxon>
        <taxon>Nocardiaceae</taxon>
        <taxon>Nocardia</taxon>
    </lineage>
</organism>
<accession>A0ABP9K804</accession>
<dbReference type="Proteomes" id="UP001500603">
    <property type="component" value="Unassembled WGS sequence"/>
</dbReference>
<dbReference type="SUPFAM" id="SSF109854">
    <property type="entry name" value="DinB/YfiT-like putative metalloenzymes"/>
    <property type="match status" value="1"/>
</dbReference>